<dbReference type="SMART" id="SM00507">
    <property type="entry name" value="HNHc"/>
    <property type="match status" value="1"/>
</dbReference>
<dbReference type="Pfam" id="PF02720">
    <property type="entry name" value="DUF222"/>
    <property type="match status" value="1"/>
</dbReference>
<evidence type="ECO:0000259" key="2">
    <source>
        <dbReference type="SMART" id="SM00507"/>
    </source>
</evidence>
<evidence type="ECO:0000256" key="1">
    <source>
        <dbReference type="SAM" id="MobiDB-lite"/>
    </source>
</evidence>
<gene>
    <name evidence="3" type="ORF">BHQ21_25525</name>
</gene>
<feature type="region of interest" description="Disordered" evidence="1">
    <location>
        <begin position="275"/>
        <end position="302"/>
    </location>
</feature>
<sequence length="499" mass="53680">MFDRLKGSAALVRADDATVVAAITGWARVEAAASAARLAAIAELVRRRATGPVDHAMWSCDNWDAIAAEVAAAQGISHRAASGQMYLAVALRDRLPRVAALFAEGAISARLASAIAWHTDLIKDPDILRLVDAELAKDAARYGPLSVTKTAQAIDAVVDRHDPGALRRIQSAARSRDLVVDLANGESGTAALWGRLYATDAAALDRRLLAMAHEVCEDDPRTLAQRRADALGALAAGGQHLACGCGNDDCPARLECDERASNVVIHVVAESSSLDGKRDAGLSGEGKPDGEAPPTAPANNPPTALIAGGGTVPAPRIAELVRQGAQLRPVRYPGKRVAAEPQYRPSAALDAFVRCRDLTCRFPNCDRPAEFCDIDHSIPYPLGPTHPSNLKCLCRKHHLLKTFWTAWRDEQWPDGTVVWTSPTGHTYTTRPGSRLLFPSLCLPTGELPAVPGHDSRVDGRGVMMPKRRRSREQDRIRRINAERALNAAHVAERNQPPPF</sequence>
<feature type="domain" description="HNH nuclease" evidence="2">
    <location>
        <begin position="348"/>
        <end position="399"/>
    </location>
</feature>
<feature type="compositionally biased region" description="Basic and acidic residues" evidence="1">
    <location>
        <begin position="275"/>
        <end position="290"/>
    </location>
</feature>
<dbReference type="OrthoDB" id="5242272at2"/>
<proteinExistence type="predicted"/>
<evidence type="ECO:0000313" key="4">
    <source>
        <dbReference type="Proteomes" id="UP000094224"/>
    </source>
</evidence>
<dbReference type="Proteomes" id="UP000094224">
    <property type="component" value="Unassembled WGS sequence"/>
</dbReference>
<dbReference type="InterPro" id="IPR003615">
    <property type="entry name" value="HNH_nuc"/>
</dbReference>
<accession>A0A1E3SBM0</accession>
<dbReference type="EMBL" id="MIHC01000084">
    <property type="protein sequence ID" value="ODQ99042.1"/>
    <property type="molecule type" value="Genomic_DNA"/>
</dbReference>
<dbReference type="RefSeq" id="WP_069403049.1">
    <property type="nucleotide sequence ID" value="NZ_JACKTB010000091.1"/>
</dbReference>
<dbReference type="AlphaFoldDB" id="A0A1E3SBM0"/>
<dbReference type="STRING" id="243061.AWC25_02905"/>
<comment type="caution">
    <text evidence="3">The sequence shown here is derived from an EMBL/GenBank/DDBJ whole genome shotgun (WGS) entry which is preliminary data.</text>
</comment>
<name>A0A1E3SBM0_9MYCO</name>
<evidence type="ECO:0000313" key="3">
    <source>
        <dbReference type="EMBL" id="ODQ99042.1"/>
    </source>
</evidence>
<protein>
    <recommendedName>
        <fullName evidence="2">HNH nuclease domain-containing protein</fullName>
    </recommendedName>
</protein>
<dbReference type="InterPro" id="IPR003870">
    <property type="entry name" value="DUF222"/>
</dbReference>
<keyword evidence="4" id="KW-1185">Reference proteome</keyword>
<organism evidence="3 4">
    <name type="scientific">Mycobacterium sherrisii</name>
    <dbReference type="NCBI Taxonomy" id="243061"/>
    <lineage>
        <taxon>Bacteria</taxon>
        <taxon>Bacillati</taxon>
        <taxon>Actinomycetota</taxon>
        <taxon>Actinomycetes</taxon>
        <taxon>Mycobacteriales</taxon>
        <taxon>Mycobacteriaceae</taxon>
        <taxon>Mycobacterium</taxon>
        <taxon>Mycobacterium simiae complex</taxon>
    </lineage>
</organism>
<reference evidence="4" key="1">
    <citation type="submission" date="2016-09" db="EMBL/GenBank/DDBJ databases">
        <authorList>
            <person name="Greninger A.L."/>
            <person name="Jerome K.R."/>
            <person name="Mcnair B."/>
            <person name="Wallis C."/>
            <person name="Fang F."/>
        </authorList>
    </citation>
    <scope>NUCLEOTIDE SEQUENCE [LARGE SCALE GENOMIC DNA]</scope>
    <source>
        <strain evidence="4">BC1_M4</strain>
    </source>
</reference>
<dbReference type="CDD" id="cd00085">
    <property type="entry name" value="HNHc"/>
    <property type="match status" value="1"/>
</dbReference>